<dbReference type="PROSITE" id="PS50011">
    <property type="entry name" value="PROTEIN_KINASE_DOM"/>
    <property type="match status" value="1"/>
</dbReference>
<keyword evidence="2" id="KW-0547">Nucleotide-binding</keyword>
<comment type="similarity">
    <text evidence="1">Belongs to the protein kinase superfamily. STE Ser/Thr protein kinase family. STE20 subfamily.</text>
</comment>
<dbReference type="InterPro" id="IPR011009">
    <property type="entry name" value="Kinase-like_dom_sf"/>
</dbReference>
<evidence type="ECO:0000313" key="5">
    <source>
        <dbReference type="EMBL" id="CRG89883.1"/>
    </source>
</evidence>
<organism evidence="5 6">
    <name type="scientific">Talaromyces islandicus</name>
    <name type="common">Penicillium islandicum</name>
    <dbReference type="NCBI Taxonomy" id="28573"/>
    <lineage>
        <taxon>Eukaryota</taxon>
        <taxon>Fungi</taxon>
        <taxon>Dikarya</taxon>
        <taxon>Ascomycota</taxon>
        <taxon>Pezizomycotina</taxon>
        <taxon>Eurotiomycetes</taxon>
        <taxon>Eurotiomycetidae</taxon>
        <taxon>Eurotiales</taxon>
        <taxon>Trichocomaceae</taxon>
        <taxon>Talaromyces</taxon>
        <taxon>Talaromyces sect. Islandici</taxon>
    </lineage>
</organism>
<dbReference type="Proteomes" id="UP000054383">
    <property type="component" value="Unassembled WGS sequence"/>
</dbReference>
<name>A0A0U1M2Q6_TALIS</name>
<dbReference type="InterPro" id="IPR051931">
    <property type="entry name" value="PAK3-like"/>
</dbReference>
<dbReference type="OrthoDB" id="4062651at2759"/>
<evidence type="ECO:0000256" key="2">
    <source>
        <dbReference type="ARBA" id="ARBA00022741"/>
    </source>
</evidence>
<protein>
    <submittedName>
        <fullName evidence="5">Pc23g00830</fullName>
    </submittedName>
</protein>
<keyword evidence="3" id="KW-0067">ATP-binding</keyword>
<evidence type="ECO:0000313" key="6">
    <source>
        <dbReference type="Proteomes" id="UP000054383"/>
    </source>
</evidence>
<dbReference type="GO" id="GO:0004672">
    <property type="term" value="F:protein kinase activity"/>
    <property type="evidence" value="ECO:0007669"/>
    <property type="project" value="InterPro"/>
</dbReference>
<dbReference type="STRING" id="28573.A0A0U1M2Q6"/>
<dbReference type="Gene3D" id="1.10.510.10">
    <property type="entry name" value="Transferase(Phosphotransferase) domain 1"/>
    <property type="match status" value="1"/>
</dbReference>
<dbReference type="SUPFAM" id="SSF56112">
    <property type="entry name" value="Protein kinase-like (PK-like)"/>
    <property type="match status" value="1"/>
</dbReference>
<sequence>MTTEPNVTTRLARGLKRLGLPQVALQEKSNDLLLGWDESPWKTFHHVFTCDLAGSVSIVNFRTYPSRLRAIRTFKKDDADGMLAKFKMLRQENVHLAREYYNYGNSVYVVFDDLPLTLKQVVACDYYPDDHEVSSILAQILSGLSYLHTQGFNHRSLTYSNILLGMDGTIQIAGLEFCVKSSPNQSDSIEAVATIATLLMQKYEKSSGSKGIADIECWFVSSSYRLVAMSYSPRHDDNISPQPYESWDNGLLYAPTPGNFSESSSRVYSPSPSTFLGYPPEREPQSDQLRFIPPTLWDKDQTYDEQPPKYLHYLIEWKVTLNNRTITKVTEPDVVLAPGAYWQKVLAEKVERVENRRVFTSRRARLEDITVMASVLRDRAQKLHQQSDGVDIDWEMTEKQLLK</sequence>
<dbReference type="PANTHER" id="PTHR45832">
    <property type="entry name" value="SERINE/THREONINE-PROTEIN KINASE SAMKA-RELATED-RELATED"/>
    <property type="match status" value="1"/>
</dbReference>
<evidence type="ECO:0000256" key="1">
    <source>
        <dbReference type="ARBA" id="ARBA00008874"/>
    </source>
</evidence>
<feature type="domain" description="Protein kinase" evidence="4">
    <location>
        <begin position="1"/>
        <end position="296"/>
    </location>
</feature>
<evidence type="ECO:0000256" key="3">
    <source>
        <dbReference type="ARBA" id="ARBA00022840"/>
    </source>
</evidence>
<dbReference type="EMBL" id="CVMT01000007">
    <property type="protein sequence ID" value="CRG89883.1"/>
    <property type="molecule type" value="Genomic_DNA"/>
</dbReference>
<evidence type="ECO:0000259" key="4">
    <source>
        <dbReference type="PROSITE" id="PS50011"/>
    </source>
</evidence>
<gene>
    <name evidence="5" type="ORF">PISL3812_06922</name>
</gene>
<keyword evidence="6" id="KW-1185">Reference proteome</keyword>
<dbReference type="Pfam" id="PF00069">
    <property type="entry name" value="Pkinase"/>
    <property type="match status" value="1"/>
</dbReference>
<dbReference type="GO" id="GO:0005524">
    <property type="term" value="F:ATP binding"/>
    <property type="evidence" value="ECO:0007669"/>
    <property type="project" value="UniProtKB-KW"/>
</dbReference>
<accession>A0A0U1M2Q6</accession>
<proteinExistence type="inferred from homology"/>
<reference evidence="5 6" key="1">
    <citation type="submission" date="2015-04" db="EMBL/GenBank/DDBJ databases">
        <authorList>
            <person name="Syromyatnikov M.Y."/>
            <person name="Popov V.N."/>
        </authorList>
    </citation>
    <scope>NUCLEOTIDE SEQUENCE [LARGE SCALE GENOMIC DNA]</scope>
    <source>
        <strain evidence="5">WF-38-12</strain>
    </source>
</reference>
<dbReference type="InterPro" id="IPR000719">
    <property type="entry name" value="Prot_kinase_dom"/>
</dbReference>
<dbReference type="AlphaFoldDB" id="A0A0U1M2Q6"/>
<dbReference type="PANTHER" id="PTHR45832:SF22">
    <property type="entry name" value="SERINE_THREONINE-PROTEIN KINASE SAMKA-RELATED"/>
    <property type="match status" value="1"/>
</dbReference>